<dbReference type="Pfam" id="PF13391">
    <property type="entry name" value="HNH_2"/>
    <property type="match status" value="1"/>
</dbReference>
<organism evidence="2 3">
    <name type="scientific">Demequina litoralis</name>
    <dbReference type="NCBI Taxonomy" id="3051660"/>
    <lineage>
        <taxon>Bacteria</taxon>
        <taxon>Bacillati</taxon>
        <taxon>Actinomycetota</taxon>
        <taxon>Actinomycetes</taxon>
        <taxon>Micrococcales</taxon>
        <taxon>Demequinaceae</taxon>
        <taxon>Demequina</taxon>
    </lineage>
</organism>
<reference evidence="2" key="1">
    <citation type="submission" date="2023-06" db="EMBL/GenBank/DDBJ databases">
        <title>Sysu t00192.</title>
        <authorList>
            <person name="Gao L."/>
            <person name="Fang B.-Z."/>
            <person name="Li W.-J."/>
        </authorList>
    </citation>
    <scope>NUCLEOTIDE SEQUENCE</scope>
    <source>
        <strain evidence="2">SYSU T00192</strain>
    </source>
</reference>
<feature type="domain" description="HNH nuclease" evidence="1">
    <location>
        <begin position="188"/>
        <end position="238"/>
    </location>
</feature>
<dbReference type="RefSeq" id="WP_301135825.1">
    <property type="nucleotide sequence ID" value="NZ_JAUHPW010000013.1"/>
</dbReference>
<gene>
    <name evidence="2" type="ORF">QQX09_13825</name>
</gene>
<keyword evidence="3" id="KW-1185">Reference proteome</keyword>
<comment type="caution">
    <text evidence="2">The sequence shown here is derived from an EMBL/GenBank/DDBJ whole genome shotgun (WGS) entry which is preliminary data.</text>
</comment>
<dbReference type="InterPro" id="IPR003615">
    <property type="entry name" value="HNH_nuc"/>
</dbReference>
<evidence type="ECO:0000259" key="1">
    <source>
        <dbReference type="Pfam" id="PF13391"/>
    </source>
</evidence>
<protein>
    <recommendedName>
        <fullName evidence="1">HNH nuclease domain-containing protein</fullName>
    </recommendedName>
</protein>
<name>A0ABT8GCS1_9MICO</name>
<dbReference type="Proteomes" id="UP001172728">
    <property type="component" value="Unassembled WGS sequence"/>
</dbReference>
<dbReference type="EMBL" id="JAUHPW010000013">
    <property type="protein sequence ID" value="MDN4476933.1"/>
    <property type="molecule type" value="Genomic_DNA"/>
</dbReference>
<evidence type="ECO:0000313" key="2">
    <source>
        <dbReference type="EMBL" id="MDN4476933.1"/>
    </source>
</evidence>
<proteinExistence type="predicted"/>
<sequence length="297" mass="33850">MVEDSRTIRARIFRDVMEASEDGTQPLHRDWLLDYTIDGVRLPLIDPQGRGIRNPGEWRHTLSITTVENGRYPDRQVQPGVWQYPYCVNKHGKIDSSNNKLFAAHRDGVPVLYLYKPMPYTYLPVGMVAAVTRDDSSREFTIALAEGEVRATDLVSPIEREWAQTMVERRLHQPRFRAIVMAAYESRCAICALPEAALLDAAHIRGDKDPNGQPVVENGLALCSIHHRAYDGKQLGIDEDLRLHVRRDILEIADGPVWEHALQRLPGRSLTIVPRARRDRPDPYRLGLTFKEFLATT</sequence>
<evidence type="ECO:0000313" key="3">
    <source>
        <dbReference type="Proteomes" id="UP001172728"/>
    </source>
</evidence>
<accession>A0ABT8GCS1</accession>